<evidence type="ECO:0000313" key="5">
    <source>
        <dbReference type="Proteomes" id="UP000001555"/>
    </source>
</evidence>
<dbReference type="EMBL" id="ABJB010236778">
    <property type="status" value="NOT_ANNOTATED_CDS"/>
    <property type="molecule type" value="Genomic_DNA"/>
</dbReference>
<evidence type="ECO:0000313" key="3">
    <source>
        <dbReference type="EMBL" id="EEC16139.1"/>
    </source>
</evidence>
<gene>
    <name evidence="3" type="ORF">IscW_ISCW012965</name>
</gene>
<dbReference type="InParanoid" id="B7QBB7"/>
<dbReference type="SUPFAM" id="SSF50249">
    <property type="entry name" value="Nucleic acid-binding proteins"/>
    <property type="match status" value="1"/>
</dbReference>
<keyword evidence="6" id="KW-1267">Proteomics identification</keyword>
<dbReference type="VEuPathDB" id="VectorBase:ISCI012965"/>
<reference evidence="4" key="2">
    <citation type="submission" date="2020-05" db="UniProtKB">
        <authorList>
            <consortium name="EnsemblMetazoa"/>
        </authorList>
    </citation>
    <scope>IDENTIFICATION</scope>
    <source>
        <strain evidence="4">wikel</strain>
    </source>
</reference>
<protein>
    <recommendedName>
        <fullName evidence="2">OB domain-containing protein</fullName>
    </recommendedName>
</protein>
<dbReference type="InterPro" id="IPR012340">
    <property type="entry name" value="NA-bd_OB-fold"/>
</dbReference>
<dbReference type="AlphaFoldDB" id="B7QBB7"/>
<proteinExistence type="evidence at protein level"/>
<feature type="compositionally biased region" description="Basic and acidic residues" evidence="1">
    <location>
        <begin position="89"/>
        <end position="106"/>
    </location>
</feature>
<evidence type="ECO:0000313" key="4">
    <source>
        <dbReference type="EnsemblMetazoa" id="ISCW012965-PA"/>
    </source>
</evidence>
<dbReference type="Gene3D" id="2.40.50.140">
    <property type="entry name" value="Nucleic acid-binding proteins"/>
    <property type="match status" value="1"/>
</dbReference>
<evidence type="ECO:0007829" key="6">
    <source>
        <dbReference type="PeptideAtlas" id="B7QBB7"/>
    </source>
</evidence>
<reference evidence="3 5" key="1">
    <citation type="submission" date="2008-03" db="EMBL/GenBank/DDBJ databases">
        <title>Annotation of Ixodes scapularis.</title>
        <authorList>
            <consortium name="Ixodes scapularis Genome Project Consortium"/>
            <person name="Caler E."/>
            <person name="Hannick L.I."/>
            <person name="Bidwell S."/>
            <person name="Joardar V."/>
            <person name="Thiagarajan M."/>
            <person name="Amedeo P."/>
            <person name="Galinsky K.J."/>
            <person name="Schobel S."/>
            <person name="Inman J."/>
            <person name="Hostetler J."/>
            <person name="Miller J."/>
            <person name="Hammond M."/>
            <person name="Megy K."/>
            <person name="Lawson D."/>
            <person name="Kodira C."/>
            <person name="Sutton G."/>
            <person name="Meyer J."/>
            <person name="Hill C.A."/>
            <person name="Birren B."/>
            <person name="Nene V."/>
            <person name="Collins F."/>
            <person name="Alarcon-Chaidez F."/>
            <person name="Wikel S."/>
            <person name="Strausberg R."/>
        </authorList>
    </citation>
    <scope>NUCLEOTIDE SEQUENCE [LARGE SCALE GENOMIC DNA]</scope>
    <source>
        <strain evidence="5">Wikel</strain>
        <strain evidence="3">Wikel colony</strain>
    </source>
</reference>
<accession>B7QBB7</accession>
<evidence type="ECO:0000259" key="2">
    <source>
        <dbReference type="Pfam" id="PF01336"/>
    </source>
</evidence>
<dbReference type="PaxDb" id="6945-B7QBB7"/>
<feature type="domain" description="OB" evidence="2">
    <location>
        <begin position="26"/>
        <end position="91"/>
    </location>
</feature>
<dbReference type="Proteomes" id="UP000001555">
    <property type="component" value="Unassembled WGS sequence"/>
</dbReference>
<dbReference type="VEuPathDB" id="VectorBase:ISCP_008036"/>
<dbReference type="EMBL" id="ABJB010917027">
    <property type="status" value="NOT_ANNOTATED_CDS"/>
    <property type="molecule type" value="Genomic_DNA"/>
</dbReference>
<dbReference type="HOGENOM" id="CLU_1929888_0_0_1"/>
<dbReference type="InterPro" id="IPR004365">
    <property type="entry name" value="NA-bd_OB_tRNA"/>
</dbReference>
<evidence type="ECO:0000256" key="1">
    <source>
        <dbReference type="SAM" id="MobiDB-lite"/>
    </source>
</evidence>
<sequence>MKKGGGGFMSTDFGFSQATPQRKESVTVVGLVTHVDQQSTKVSYTVDDRTGPPLEGHIFATEPEEQARILSQLVEGTYVRVVGSVRSVDGRRDAEDLPRVRADRPQRAHNAPGGGDPHSHGAAGLTARKHP</sequence>
<name>B7QBB7_IXOSC</name>
<dbReference type="VEuPathDB" id="VectorBase:ISCW012965"/>
<dbReference type="Pfam" id="PF01336">
    <property type="entry name" value="tRNA_anti-codon"/>
    <property type="match status" value="1"/>
</dbReference>
<dbReference type="GO" id="GO:0003676">
    <property type="term" value="F:nucleic acid binding"/>
    <property type="evidence" value="ECO:0007669"/>
    <property type="project" value="InterPro"/>
</dbReference>
<dbReference type="EMBL" id="DS900228">
    <property type="protein sequence ID" value="EEC16139.1"/>
    <property type="molecule type" value="Genomic_DNA"/>
</dbReference>
<dbReference type="EnsemblMetazoa" id="ISCW012965-RA">
    <property type="protein sequence ID" value="ISCW012965-PA"/>
    <property type="gene ID" value="ISCW012965"/>
</dbReference>
<dbReference type="EMBL" id="ABJB010239448">
    <property type="status" value="NOT_ANNOTATED_CDS"/>
    <property type="molecule type" value="Genomic_DNA"/>
</dbReference>
<keyword evidence="5" id="KW-1185">Reference proteome</keyword>
<feature type="region of interest" description="Disordered" evidence="1">
    <location>
        <begin position="89"/>
        <end position="131"/>
    </location>
</feature>
<organism>
    <name type="scientific">Ixodes scapularis</name>
    <name type="common">Black-legged tick</name>
    <name type="synonym">Deer tick</name>
    <dbReference type="NCBI Taxonomy" id="6945"/>
    <lineage>
        <taxon>Eukaryota</taxon>
        <taxon>Metazoa</taxon>
        <taxon>Ecdysozoa</taxon>
        <taxon>Arthropoda</taxon>
        <taxon>Chelicerata</taxon>
        <taxon>Arachnida</taxon>
        <taxon>Acari</taxon>
        <taxon>Parasitiformes</taxon>
        <taxon>Ixodida</taxon>
        <taxon>Ixodoidea</taxon>
        <taxon>Ixodidae</taxon>
        <taxon>Ixodinae</taxon>
        <taxon>Ixodes</taxon>
    </lineage>
</organism>
<dbReference type="OrthoDB" id="25571at2759"/>